<dbReference type="OrthoDB" id="10347021at2759"/>
<evidence type="ECO:0000313" key="2">
    <source>
        <dbReference type="EMBL" id="EKJ70730.1"/>
    </source>
</evidence>
<reference evidence="2 3" key="1">
    <citation type="journal article" date="2012" name="PLoS Pathog.">
        <title>Comparative pathogenomics reveals horizontally acquired novel virulence genes in fungi infecting cereal hosts.</title>
        <authorList>
            <person name="Gardiner D.M."/>
            <person name="McDonald M.C."/>
            <person name="Covarelli L."/>
            <person name="Solomon P.S."/>
            <person name="Rusu A.G."/>
            <person name="Marshall M."/>
            <person name="Kazan K."/>
            <person name="Chakraborty S."/>
            <person name="McDonald B.A."/>
            <person name="Manners J.M."/>
        </authorList>
    </citation>
    <scope>NUCLEOTIDE SEQUENCE [LARGE SCALE GENOMIC DNA]</scope>
    <source>
        <strain evidence="2 3">CS3096</strain>
    </source>
</reference>
<feature type="region of interest" description="Disordered" evidence="1">
    <location>
        <begin position="1"/>
        <end position="50"/>
    </location>
</feature>
<dbReference type="RefSeq" id="XP_009260492.1">
    <property type="nucleotide sequence ID" value="XM_009262217.1"/>
</dbReference>
<feature type="region of interest" description="Disordered" evidence="1">
    <location>
        <begin position="68"/>
        <end position="139"/>
    </location>
</feature>
<dbReference type="EMBL" id="AFNW01000305">
    <property type="protein sequence ID" value="EKJ70730.1"/>
    <property type="molecule type" value="Genomic_DNA"/>
</dbReference>
<gene>
    <name evidence="2" type="ORF">FPSE_09100</name>
</gene>
<evidence type="ECO:0000313" key="3">
    <source>
        <dbReference type="Proteomes" id="UP000007978"/>
    </source>
</evidence>
<comment type="caution">
    <text evidence="2">The sequence shown here is derived from an EMBL/GenBank/DDBJ whole genome shotgun (WGS) entry which is preliminary data.</text>
</comment>
<keyword evidence="3" id="KW-1185">Reference proteome</keyword>
<dbReference type="AlphaFoldDB" id="K3VYI9"/>
<dbReference type="Proteomes" id="UP000007978">
    <property type="component" value="Chromosome 4"/>
</dbReference>
<accession>K3VYI9</accession>
<dbReference type="HOGENOM" id="CLU_1594637_0_0_1"/>
<feature type="compositionally biased region" description="Polar residues" evidence="1">
    <location>
        <begin position="1"/>
        <end position="18"/>
    </location>
</feature>
<evidence type="ECO:0000256" key="1">
    <source>
        <dbReference type="SAM" id="MobiDB-lite"/>
    </source>
</evidence>
<name>K3VYI9_FUSPC</name>
<feature type="compositionally biased region" description="Acidic residues" evidence="1">
    <location>
        <begin position="120"/>
        <end position="131"/>
    </location>
</feature>
<proteinExistence type="predicted"/>
<dbReference type="GeneID" id="20367717"/>
<dbReference type="KEGG" id="fpu:FPSE_09100"/>
<protein>
    <submittedName>
        <fullName evidence="2">Uncharacterized protein</fullName>
    </submittedName>
</protein>
<organism evidence="2 3">
    <name type="scientific">Fusarium pseudograminearum (strain CS3096)</name>
    <name type="common">Wheat and barley crown-rot fungus</name>
    <dbReference type="NCBI Taxonomy" id="1028729"/>
    <lineage>
        <taxon>Eukaryota</taxon>
        <taxon>Fungi</taxon>
        <taxon>Dikarya</taxon>
        <taxon>Ascomycota</taxon>
        <taxon>Pezizomycotina</taxon>
        <taxon>Sordariomycetes</taxon>
        <taxon>Hypocreomycetidae</taxon>
        <taxon>Hypocreales</taxon>
        <taxon>Nectriaceae</taxon>
        <taxon>Fusarium</taxon>
    </lineage>
</organism>
<sequence length="167" mass="18012">MTSETATAMSAVASSQSGDVGKDTSGPSRRPNISPGGTIGPANTRDVGTQTDDFTLASFLVYRRGLEAVPPSPLRGTNGRHSSDPTPPSPISISSDEEEESNDTGGLHANPQDVNANALEDNDSDSSDDTDSFAGMDNDYERQKFVIERLQMMQDDYYKRGNDTWHH</sequence>